<dbReference type="OrthoDB" id="9812547at2"/>
<dbReference type="PANTHER" id="PTHR32322">
    <property type="entry name" value="INNER MEMBRANE TRANSPORTER"/>
    <property type="match status" value="1"/>
</dbReference>
<evidence type="ECO:0000256" key="4">
    <source>
        <dbReference type="ARBA" id="ARBA00022989"/>
    </source>
</evidence>
<evidence type="ECO:0000256" key="2">
    <source>
        <dbReference type="ARBA" id="ARBA00007362"/>
    </source>
</evidence>
<dbReference type="Gene3D" id="1.10.3730.20">
    <property type="match status" value="1"/>
</dbReference>
<feature type="transmembrane region" description="Helical" evidence="6">
    <location>
        <begin position="139"/>
        <end position="159"/>
    </location>
</feature>
<comment type="subcellular location">
    <subcellularLocation>
        <location evidence="1">Membrane</location>
        <topology evidence="1">Multi-pass membrane protein</topology>
    </subcellularLocation>
</comment>
<accession>A0A4Q5IWM6</accession>
<gene>
    <name evidence="8" type="ORF">ETU37_16595</name>
</gene>
<dbReference type="InterPro" id="IPR000620">
    <property type="entry name" value="EamA_dom"/>
</dbReference>
<dbReference type="AlphaFoldDB" id="A0A4Q5IWM6"/>
<organism evidence="8 9">
    <name type="scientific">Nocardioides iriomotensis</name>
    <dbReference type="NCBI Taxonomy" id="715784"/>
    <lineage>
        <taxon>Bacteria</taxon>
        <taxon>Bacillati</taxon>
        <taxon>Actinomycetota</taxon>
        <taxon>Actinomycetes</taxon>
        <taxon>Propionibacteriales</taxon>
        <taxon>Nocardioidaceae</taxon>
        <taxon>Nocardioides</taxon>
    </lineage>
</organism>
<feature type="transmembrane region" description="Helical" evidence="6">
    <location>
        <begin position="15"/>
        <end position="33"/>
    </location>
</feature>
<keyword evidence="5 6" id="KW-0472">Membrane</keyword>
<feature type="transmembrane region" description="Helical" evidence="6">
    <location>
        <begin position="235"/>
        <end position="255"/>
    </location>
</feature>
<feature type="domain" description="EamA" evidence="7">
    <location>
        <begin position="172"/>
        <end position="304"/>
    </location>
</feature>
<evidence type="ECO:0000256" key="6">
    <source>
        <dbReference type="SAM" id="Phobius"/>
    </source>
</evidence>
<evidence type="ECO:0000313" key="8">
    <source>
        <dbReference type="EMBL" id="RYU10517.1"/>
    </source>
</evidence>
<feature type="transmembrane region" description="Helical" evidence="6">
    <location>
        <begin position="84"/>
        <end position="104"/>
    </location>
</feature>
<reference evidence="8 9" key="1">
    <citation type="submission" date="2019-01" db="EMBL/GenBank/DDBJ databases">
        <title>Nocardioides guangzhouensis sp. nov., an actinobacterium isolated from soil.</title>
        <authorList>
            <person name="Fu Y."/>
            <person name="Cai Y."/>
            <person name="Lin Z."/>
            <person name="Chen P."/>
        </authorList>
    </citation>
    <scope>NUCLEOTIDE SEQUENCE [LARGE SCALE GENOMIC DNA]</scope>
    <source>
        <strain evidence="8 9">NBRC 105384</strain>
    </source>
</reference>
<protein>
    <submittedName>
        <fullName evidence="8">EamA family transporter</fullName>
    </submittedName>
</protein>
<dbReference type="SUPFAM" id="SSF103481">
    <property type="entry name" value="Multidrug resistance efflux transporter EmrE"/>
    <property type="match status" value="2"/>
</dbReference>
<dbReference type="Proteomes" id="UP000291189">
    <property type="component" value="Unassembled WGS sequence"/>
</dbReference>
<dbReference type="PANTHER" id="PTHR32322:SF2">
    <property type="entry name" value="EAMA DOMAIN-CONTAINING PROTEIN"/>
    <property type="match status" value="1"/>
</dbReference>
<evidence type="ECO:0000313" key="9">
    <source>
        <dbReference type="Proteomes" id="UP000291189"/>
    </source>
</evidence>
<dbReference type="GO" id="GO:0016020">
    <property type="term" value="C:membrane"/>
    <property type="evidence" value="ECO:0007669"/>
    <property type="project" value="UniProtKB-SubCell"/>
</dbReference>
<evidence type="ECO:0000256" key="3">
    <source>
        <dbReference type="ARBA" id="ARBA00022692"/>
    </source>
</evidence>
<evidence type="ECO:0000256" key="5">
    <source>
        <dbReference type="ARBA" id="ARBA00023136"/>
    </source>
</evidence>
<dbReference type="RefSeq" id="WP_129988472.1">
    <property type="nucleotide sequence ID" value="NZ_SDPU01000029.1"/>
</dbReference>
<feature type="domain" description="EamA" evidence="7">
    <location>
        <begin position="27"/>
        <end position="156"/>
    </location>
</feature>
<keyword evidence="3 6" id="KW-0812">Transmembrane</keyword>
<dbReference type="Pfam" id="PF00892">
    <property type="entry name" value="EamA"/>
    <property type="match status" value="2"/>
</dbReference>
<comment type="similarity">
    <text evidence="2">Belongs to the EamA transporter family.</text>
</comment>
<feature type="transmembrane region" description="Helical" evidence="6">
    <location>
        <begin position="53"/>
        <end position="72"/>
    </location>
</feature>
<sequence>MTAQASETRPADSRVGPAVGLVFGALAIVYVVWGSTYLGIRIVVEEAPPLTSMGLRYTTAAVLLGALLSLKGGLRRLRVTRRQLLGCAFLGLMLPVLGNGMVAVGESLGAPSGVTALLIAIAPLIIVVFRVVEGDRPRGLTLLGVLTGFGGLALLVLIGSNGAQAFPLGAGLLVLFASSCWAFGSYVQPRLPLPKDVFVVTVYEMLAGGLILMTIGQLSGERFTGDYSTRTWLALGYLVVFGSVVAFTSYVWLLANAPISLVATYAYVNPVVAVFLGWLILSEAVTPAVVLGGGIVVASVALVITAERPRRTRQAATASSGEPVPDPDPA</sequence>
<feature type="transmembrane region" description="Helical" evidence="6">
    <location>
        <begin position="196"/>
        <end position="215"/>
    </location>
</feature>
<dbReference type="InterPro" id="IPR050638">
    <property type="entry name" value="AA-Vitamin_Transporters"/>
</dbReference>
<dbReference type="InterPro" id="IPR037185">
    <property type="entry name" value="EmrE-like"/>
</dbReference>
<name>A0A4Q5IWM6_9ACTN</name>
<comment type="caution">
    <text evidence="8">The sequence shown here is derived from an EMBL/GenBank/DDBJ whole genome shotgun (WGS) entry which is preliminary data.</text>
</comment>
<keyword evidence="4 6" id="KW-1133">Transmembrane helix</keyword>
<evidence type="ECO:0000256" key="1">
    <source>
        <dbReference type="ARBA" id="ARBA00004141"/>
    </source>
</evidence>
<evidence type="ECO:0000259" key="7">
    <source>
        <dbReference type="Pfam" id="PF00892"/>
    </source>
</evidence>
<dbReference type="EMBL" id="SDPU01000029">
    <property type="protein sequence ID" value="RYU10517.1"/>
    <property type="molecule type" value="Genomic_DNA"/>
</dbReference>
<feature type="transmembrane region" description="Helical" evidence="6">
    <location>
        <begin position="262"/>
        <end position="281"/>
    </location>
</feature>
<feature type="transmembrane region" description="Helical" evidence="6">
    <location>
        <begin position="165"/>
        <end position="184"/>
    </location>
</feature>
<keyword evidence="9" id="KW-1185">Reference proteome</keyword>
<proteinExistence type="inferred from homology"/>
<feature type="transmembrane region" description="Helical" evidence="6">
    <location>
        <begin position="287"/>
        <end position="306"/>
    </location>
</feature>
<feature type="transmembrane region" description="Helical" evidence="6">
    <location>
        <begin position="110"/>
        <end position="132"/>
    </location>
</feature>